<evidence type="ECO:0000256" key="1">
    <source>
        <dbReference type="SAM" id="Phobius"/>
    </source>
</evidence>
<reference evidence="2" key="1">
    <citation type="journal article" date="2020" name="Stud. Mycol.">
        <title>101 Dothideomycetes genomes: a test case for predicting lifestyles and emergence of pathogens.</title>
        <authorList>
            <person name="Haridas S."/>
            <person name="Albert R."/>
            <person name="Binder M."/>
            <person name="Bloem J."/>
            <person name="Labutti K."/>
            <person name="Salamov A."/>
            <person name="Andreopoulos B."/>
            <person name="Baker S."/>
            <person name="Barry K."/>
            <person name="Bills G."/>
            <person name="Bluhm B."/>
            <person name="Cannon C."/>
            <person name="Castanera R."/>
            <person name="Culley D."/>
            <person name="Daum C."/>
            <person name="Ezra D."/>
            <person name="Gonzalez J."/>
            <person name="Henrissat B."/>
            <person name="Kuo A."/>
            <person name="Liang C."/>
            <person name="Lipzen A."/>
            <person name="Lutzoni F."/>
            <person name="Magnuson J."/>
            <person name="Mondo S."/>
            <person name="Nolan M."/>
            <person name="Ohm R."/>
            <person name="Pangilinan J."/>
            <person name="Park H.-J."/>
            <person name="Ramirez L."/>
            <person name="Alfaro M."/>
            <person name="Sun H."/>
            <person name="Tritt A."/>
            <person name="Yoshinaga Y."/>
            <person name="Zwiers L.-H."/>
            <person name="Turgeon B."/>
            <person name="Goodwin S."/>
            <person name="Spatafora J."/>
            <person name="Crous P."/>
            <person name="Grigoriev I."/>
        </authorList>
    </citation>
    <scope>NUCLEOTIDE SEQUENCE</scope>
    <source>
        <strain evidence="2">HMLAC05119</strain>
    </source>
</reference>
<accession>A0A6A5QZS9</accession>
<evidence type="ECO:0000313" key="3">
    <source>
        <dbReference type="Proteomes" id="UP000800096"/>
    </source>
</evidence>
<name>A0A6A5QZS9_AMPQU</name>
<keyword evidence="3" id="KW-1185">Reference proteome</keyword>
<keyword evidence="1" id="KW-1133">Transmembrane helix</keyword>
<protein>
    <submittedName>
        <fullName evidence="2">Uncharacterized protein</fullName>
    </submittedName>
</protein>
<dbReference type="EMBL" id="ML979132">
    <property type="protein sequence ID" value="KAF1920922.1"/>
    <property type="molecule type" value="Genomic_DNA"/>
</dbReference>
<sequence>MAWPINAFWPNPHPLLTVIVYNDQNLLDDLRKGILHAHTQLVLLHRTSENSGGGYVLAPFTLFLLTLIRSYCMILYSLTIQ</sequence>
<keyword evidence="1" id="KW-0472">Membrane</keyword>
<dbReference type="Proteomes" id="UP000800096">
    <property type="component" value="Unassembled WGS sequence"/>
</dbReference>
<feature type="transmembrane region" description="Helical" evidence="1">
    <location>
        <begin position="56"/>
        <end position="78"/>
    </location>
</feature>
<keyword evidence="1" id="KW-0812">Transmembrane</keyword>
<gene>
    <name evidence="2" type="ORF">BDU57DRAFT_29633</name>
</gene>
<organism evidence="2 3">
    <name type="scientific">Ampelomyces quisqualis</name>
    <name type="common">Powdery mildew agent</name>
    <dbReference type="NCBI Taxonomy" id="50730"/>
    <lineage>
        <taxon>Eukaryota</taxon>
        <taxon>Fungi</taxon>
        <taxon>Dikarya</taxon>
        <taxon>Ascomycota</taxon>
        <taxon>Pezizomycotina</taxon>
        <taxon>Dothideomycetes</taxon>
        <taxon>Pleosporomycetidae</taxon>
        <taxon>Pleosporales</taxon>
        <taxon>Pleosporineae</taxon>
        <taxon>Phaeosphaeriaceae</taxon>
        <taxon>Ampelomyces</taxon>
    </lineage>
</organism>
<evidence type="ECO:0000313" key="2">
    <source>
        <dbReference type="EMBL" id="KAF1920922.1"/>
    </source>
</evidence>
<dbReference type="AlphaFoldDB" id="A0A6A5QZS9"/>
<proteinExistence type="predicted"/>